<accession>A0A6A5V5B3</accession>
<keyword evidence="2" id="KW-1185">Reference proteome</keyword>
<evidence type="ECO:0000313" key="1">
    <source>
        <dbReference type="EMBL" id="KAF1972643.1"/>
    </source>
</evidence>
<organism evidence="1 2">
    <name type="scientific">Bimuria novae-zelandiae CBS 107.79</name>
    <dbReference type="NCBI Taxonomy" id="1447943"/>
    <lineage>
        <taxon>Eukaryota</taxon>
        <taxon>Fungi</taxon>
        <taxon>Dikarya</taxon>
        <taxon>Ascomycota</taxon>
        <taxon>Pezizomycotina</taxon>
        <taxon>Dothideomycetes</taxon>
        <taxon>Pleosporomycetidae</taxon>
        <taxon>Pleosporales</taxon>
        <taxon>Massarineae</taxon>
        <taxon>Didymosphaeriaceae</taxon>
        <taxon>Bimuria</taxon>
    </lineage>
</organism>
<evidence type="ECO:0000313" key="2">
    <source>
        <dbReference type="Proteomes" id="UP000800036"/>
    </source>
</evidence>
<dbReference type="Proteomes" id="UP000800036">
    <property type="component" value="Unassembled WGS sequence"/>
</dbReference>
<protein>
    <submittedName>
        <fullName evidence="1">Uncharacterized protein</fullName>
    </submittedName>
</protein>
<reference evidence="1" key="1">
    <citation type="journal article" date="2020" name="Stud. Mycol.">
        <title>101 Dothideomycetes genomes: a test case for predicting lifestyles and emergence of pathogens.</title>
        <authorList>
            <person name="Haridas S."/>
            <person name="Albert R."/>
            <person name="Binder M."/>
            <person name="Bloem J."/>
            <person name="Labutti K."/>
            <person name="Salamov A."/>
            <person name="Andreopoulos B."/>
            <person name="Baker S."/>
            <person name="Barry K."/>
            <person name="Bills G."/>
            <person name="Bluhm B."/>
            <person name="Cannon C."/>
            <person name="Castanera R."/>
            <person name="Culley D."/>
            <person name="Daum C."/>
            <person name="Ezra D."/>
            <person name="Gonzalez J."/>
            <person name="Henrissat B."/>
            <person name="Kuo A."/>
            <person name="Liang C."/>
            <person name="Lipzen A."/>
            <person name="Lutzoni F."/>
            <person name="Magnuson J."/>
            <person name="Mondo S."/>
            <person name="Nolan M."/>
            <person name="Ohm R."/>
            <person name="Pangilinan J."/>
            <person name="Park H.-J."/>
            <person name="Ramirez L."/>
            <person name="Alfaro M."/>
            <person name="Sun H."/>
            <person name="Tritt A."/>
            <person name="Yoshinaga Y."/>
            <person name="Zwiers L.-H."/>
            <person name="Turgeon B."/>
            <person name="Goodwin S."/>
            <person name="Spatafora J."/>
            <person name="Crous P."/>
            <person name="Grigoriev I."/>
        </authorList>
    </citation>
    <scope>NUCLEOTIDE SEQUENCE</scope>
    <source>
        <strain evidence="1">CBS 107.79</strain>
    </source>
</reference>
<proteinExistence type="predicted"/>
<dbReference type="EMBL" id="ML976685">
    <property type="protein sequence ID" value="KAF1972643.1"/>
    <property type="molecule type" value="Genomic_DNA"/>
</dbReference>
<dbReference type="AlphaFoldDB" id="A0A6A5V5B3"/>
<name>A0A6A5V5B3_9PLEO</name>
<gene>
    <name evidence="1" type="ORF">BU23DRAFT_568851</name>
</gene>
<sequence length="188" mass="21205">MPENAKSANLCGSSQKYRVLFYLASSRHAAPEGICRLVHDQEDSSWLLRNGRENEAARRRRVLAALQRVQDLGLDNLVCLWATPDVESLHVIISVLISIPTNYVHDKNKILIPCFFFVSLRNNASVRRRRLGAKLVNVRGPAYIPARSKRPALDRDAVQSSSKEVPLNVLLKNKISFDVVWTLPPEIP</sequence>